<dbReference type="InterPro" id="IPR001342">
    <property type="entry name" value="HDH_cat"/>
</dbReference>
<name>A0A4V2PKA7_ANCAQ</name>
<protein>
    <recommendedName>
        <fullName evidence="5">Homoserine dehydrogenase</fullName>
        <ecNumber evidence="4">1.1.1.3</ecNumber>
    </recommendedName>
</protein>
<dbReference type="PANTHER" id="PTHR43331:SF1">
    <property type="entry name" value="HOMOSERINE DEHYDROGENASE"/>
    <property type="match status" value="1"/>
</dbReference>
<evidence type="ECO:0000256" key="5">
    <source>
        <dbReference type="ARBA" id="ARBA00013376"/>
    </source>
</evidence>
<dbReference type="UniPathway" id="UPA00050">
    <property type="reaction ID" value="UER00063"/>
</dbReference>
<dbReference type="Proteomes" id="UP000295030">
    <property type="component" value="Unassembled WGS sequence"/>
</dbReference>
<organism evidence="15 16">
    <name type="scientific">Ancylobacter aquaticus</name>
    <dbReference type="NCBI Taxonomy" id="100"/>
    <lineage>
        <taxon>Bacteria</taxon>
        <taxon>Pseudomonadati</taxon>
        <taxon>Pseudomonadota</taxon>
        <taxon>Alphaproteobacteria</taxon>
        <taxon>Hyphomicrobiales</taxon>
        <taxon>Xanthobacteraceae</taxon>
        <taxon>Ancylobacter</taxon>
    </lineage>
</organism>
<dbReference type="PIRSF" id="PIRSF000098">
    <property type="entry name" value="Homoser_dehydrog"/>
    <property type="match status" value="1"/>
</dbReference>
<proteinExistence type="inferred from homology"/>
<dbReference type="InterPro" id="IPR016204">
    <property type="entry name" value="HDH"/>
</dbReference>
<evidence type="ECO:0000256" key="3">
    <source>
        <dbReference type="ARBA" id="ARBA00006753"/>
    </source>
</evidence>
<reference evidence="15 16" key="1">
    <citation type="submission" date="2019-03" db="EMBL/GenBank/DDBJ databases">
        <title>Genomic Encyclopedia of Type Strains, Phase IV (KMG-IV): sequencing the most valuable type-strain genomes for metagenomic binning, comparative biology and taxonomic classification.</title>
        <authorList>
            <person name="Goeker M."/>
        </authorList>
    </citation>
    <scope>NUCLEOTIDE SEQUENCE [LARGE SCALE GENOMIC DNA]</scope>
    <source>
        <strain evidence="15 16">DSM 101</strain>
    </source>
</reference>
<keyword evidence="6" id="KW-0028">Amino-acid biosynthesis</keyword>
<dbReference type="GO" id="GO:0009086">
    <property type="term" value="P:methionine biosynthetic process"/>
    <property type="evidence" value="ECO:0007669"/>
    <property type="project" value="UniProtKB-KW"/>
</dbReference>
<gene>
    <name evidence="15" type="ORF">EV667_1807</name>
</gene>
<evidence type="ECO:0000256" key="9">
    <source>
        <dbReference type="ARBA" id="ARBA00023002"/>
    </source>
</evidence>
<dbReference type="Gene3D" id="3.40.50.720">
    <property type="entry name" value="NAD(P)-binding Rossmann-like Domain"/>
    <property type="match status" value="1"/>
</dbReference>
<evidence type="ECO:0000259" key="14">
    <source>
        <dbReference type="PROSITE" id="PS51671"/>
    </source>
</evidence>
<dbReference type="OrthoDB" id="9808167at2"/>
<dbReference type="InterPro" id="IPR045865">
    <property type="entry name" value="ACT-like_dom_sf"/>
</dbReference>
<feature type="domain" description="ACT" evidence="14">
    <location>
        <begin position="350"/>
        <end position="435"/>
    </location>
</feature>
<evidence type="ECO:0000256" key="11">
    <source>
        <dbReference type="PIRSR" id="PIRSR000098-1"/>
    </source>
</evidence>
<feature type="binding site" evidence="12">
    <location>
        <position position="192"/>
    </location>
    <ligand>
        <name>L-homoserine</name>
        <dbReference type="ChEBI" id="CHEBI:57476"/>
    </ligand>
</feature>
<comment type="pathway">
    <text evidence="2">Amino-acid biosynthesis; L-methionine biosynthesis via de novo pathway; L-homoserine from L-aspartate: step 3/3.</text>
</comment>
<dbReference type="SUPFAM" id="SSF55347">
    <property type="entry name" value="Glyceraldehyde-3-phosphate dehydrogenase-like, C-terminal domain"/>
    <property type="match status" value="1"/>
</dbReference>
<dbReference type="Pfam" id="PF00742">
    <property type="entry name" value="Homoserine_dh"/>
    <property type="match status" value="1"/>
</dbReference>
<dbReference type="FunFam" id="3.30.360.10:FF:000005">
    <property type="entry name" value="Homoserine dehydrogenase"/>
    <property type="match status" value="1"/>
</dbReference>
<dbReference type="Gene3D" id="3.30.70.260">
    <property type="match status" value="1"/>
</dbReference>
<dbReference type="UniPathway" id="UPA00051">
    <property type="reaction ID" value="UER00465"/>
</dbReference>
<dbReference type="CDD" id="cd04881">
    <property type="entry name" value="ACT_HSDH-Hom"/>
    <property type="match status" value="1"/>
</dbReference>
<dbReference type="InterPro" id="IPR019811">
    <property type="entry name" value="HDH_CS"/>
</dbReference>
<dbReference type="SUPFAM" id="SSF51735">
    <property type="entry name" value="NAD(P)-binding Rossmann-fold domains"/>
    <property type="match status" value="1"/>
</dbReference>
<dbReference type="PROSITE" id="PS01042">
    <property type="entry name" value="HOMOSER_DHGENASE"/>
    <property type="match status" value="1"/>
</dbReference>
<dbReference type="PANTHER" id="PTHR43331">
    <property type="entry name" value="HOMOSERINE DEHYDROGENASE"/>
    <property type="match status" value="1"/>
</dbReference>
<dbReference type="SUPFAM" id="SSF55021">
    <property type="entry name" value="ACT-like"/>
    <property type="match status" value="1"/>
</dbReference>
<dbReference type="EMBL" id="SMFY01000001">
    <property type="protein sequence ID" value="TCK31696.1"/>
    <property type="molecule type" value="Genomic_DNA"/>
</dbReference>
<keyword evidence="9" id="KW-0560">Oxidoreductase</keyword>
<keyword evidence="16" id="KW-1185">Reference proteome</keyword>
<evidence type="ECO:0000256" key="2">
    <source>
        <dbReference type="ARBA" id="ARBA00005062"/>
    </source>
</evidence>
<comment type="pathway">
    <text evidence="1">Amino-acid biosynthesis; L-threonine biosynthesis; L-threonine from L-aspartate: step 3/5.</text>
</comment>
<dbReference type="PROSITE" id="PS51671">
    <property type="entry name" value="ACT"/>
    <property type="match status" value="1"/>
</dbReference>
<dbReference type="EC" id="1.1.1.3" evidence="4"/>
<evidence type="ECO:0000256" key="1">
    <source>
        <dbReference type="ARBA" id="ARBA00005056"/>
    </source>
</evidence>
<keyword evidence="7" id="KW-0791">Threonine biosynthesis</keyword>
<evidence type="ECO:0000256" key="8">
    <source>
        <dbReference type="ARBA" id="ARBA00022857"/>
    </source>
</evidence>
<dbReference type="InterPro" id="IPR002912">
    <property type="entry name" value="ACT_dom"/>
</dbReference>
<evidence type="ECO:0000256" key="10">
    <source>
        <dbReference type="ARBA" id="ARBA00023167"/>
    </source>
</evidence>
<comment type="similarity">
    <text evidence="3 13">Belongs to the homoserine dehydrogenase family.</text>
</comment>
<evidence type="ECO:0000256" key="13">
    <source>
        <dbReference type="RuleBase" id="RU004171"/>
    </source>
</evidence>
<evidence type="ECO:0000313" key="16">
    <source>
        <dbReference type="Proteomes" id="UP000295030"/>
    </source>
</evidence>
<keyword evidence="8 12" id="KW-0521">NADP</keyword>
<dbReference type="InterPro" id="IPR005106">
    <property type="entry name" value="Asp/hSer_DH_NAD-bd"/>
</dbReference>
<evidence type="ECO:0000256" key="4">
    <source>
        <dbReference type="ARBA" id="ARBA00013213"/>
    </source>
</evidence>
<dbReference type="Pfam" id="PF03447">
    <property type="entry name" value="NAD_binding_3"/>
    <property type="match status" value="1"/>
</dbReference>
<dbReference type="InterPro" id="IPR036291">
    <property type="entry name" value="NAD(P)-bd_dom_sf"/>
</dbReference>
<evidence type="ECO:0000313" key="15">
    <source>
        <dbReference type="EMBL" id="TCK31696.1"/>
    </source>
</evidence>
<evidence type="ECO:0000256" key="12">
    <source>
        <dbReference type="PIRSR" id="PIRSR000098-2"/>
    </source>
</evidence>
<dbReference type="RefSeq" id="WP_131834885.1">
    <property type="nucleotide sequence ID" value="NZ_SMFY01000001.1"/>
</dbReference>
<dbReference type="NCBIfam" id="NF004976">
    <property type="entry name" value="PRK06349.1"/>
    <property type="match status" value="1"/>
</dbReference>
<dbReference type="Gene3D" id="3.30.360.10">
    <property type="entry name" value="Dihydrodipicolinate Reductase, domain 2"/>
    <property type="match status" value="1"/>
</dbReference>
<accession>A0A4V2PKA7</accession>
<feature type="binding site" evidence="12">
    <location>
        <begin position="10"/>
        <end position="17"/>
    </location>
    <ligand>
        <name>NADP(+)</name>
        <dbReference type="ChEBI" id="CHEBI:58349"/>
    </ligand>
</feature>
<comment type="caution">
    <text evidence="15">The sequence shown here is derived from an EMBL/GenBank/DDBJ whole genome shotgun (WGS) entry which is preliminary data.</text>
</comment>
<dbReference type="AlphaFoldDB" id="A0A4V2PKA7"/>
<evidence type="ECO:0000256" key="7">
    <source>
        <dbReference type="ARBA" id="ARBA00022697"/>
    </source>
</evidence>
<keyword evidence="10" id="KW-0486">Methionine biosynthesis</keyword>
<evidence type="ECO:0000256" key="6">
    <source>
        <dbReference type="ARBA" id="ARBA00022605"/>
    </source>
</evidence>
<dbReference type="GO" id="GO:0004412">
    <property type="term" value="F:homoserine dehydrogenase activity"/>
    <property type="evidence" value="ECO:0007669"/>
    <property type="project" value="UniProtKB-EC"/>
</dbReference>
<sequence length="439" mass="45815">MAPPLKIGIAGLGTVGAGVVRMLARRAEAIAARVGRPVEVVAVSARDRARPRDCDLEGMRWYDDAVELARDPDIDVFVELIGGPDGIAKAAVEAAIAAGHSVATANKALLAHHGVELAAAAEAKGVSIHFEAAVAGGIPVIKTLREALLGNEITRVSGILNGTCNYILTRMQEEGLSFDTCLDQAQKLGYAEADPTFDVDGFDTAHKLALLAALAFGVKPDPEAIHIEGIRSITLADIEAADELGYRIKLLGVAARTGDQVELRVHPTMVPKHWPIAQVSGVTNAVAIDGDAVALTLVGPGAGGDATASAVVADLCDAAAGTGGAPFGWKASSLQPAEKAAIRRHEGGYYIRLAAVDRPGTAAAIARHMAEQNISLESIMQHRRGRPHGGERAESAEDPAPVVLITYATNEHAVRRAIEAIEIDGVIASPPQVIRIEKD</sequence>
<dbReference type="GO" id="GO:0050661">
    <property type="term" value="F:NADP binding"/>
    <property type="evidence" value="ECO:0007669"/>
    <property type="project" value="InterPro"/>
</dbReference>
<feature type="active site" description="Proton donor" evidence="11">
    <location>
        <position position="207"/>
    </location>
</feature>
<dbReference type="GO" id="GO:0009088">
    <property type="term" value="P:threonine biosynthetic process"/>
    <property type="evidence" value="ECO:0007669"/>
    <property type="project" value="UniProtKB-UniPathway"/>
</dbReference>
<feature type="binding site" evidence="12">
    <location>
        <position position="107"/>
    </location>
    <ligand>
        <name>NADPH</name>
        <dbReference type="ChEBI" id="CHEBI:57783"/>
    </ligand>
</feature>